<comment type="caution">
    <text evidence="2">The sequence shown here is derived from an EMBL/GenBank/DDBJ whole genome shotgun (WGS) entry which is preliminary data.</text>
</comment>
<sequence>MEKIKSRITLLALFSIFFVYKVIGGIISNNLNEITLWSLITFVYILSLVVAFFVMKNLEKEYKL</sequence>
<proteinExistence type="predicted"/>
<dbReference type="EMBL" id="LAZR01031253">
    <property type="protein sequence ID" value="KKL54287.1"/>
    <property type="molecule type" value="Genomic_DNA"/>
</dbReference>
<accession>A0A0F9FT57</accession>
<evidence type="ECO:0000313" key="2">
    <source>
        <dbReference type="EMBL" id="KKL54287.1"/>
    </source>
</evidence>
<name>A0A0F9FT57_9ZZZZ</name>
<gene>
    <name evidence="2" type="ORF">LCGC14_2266940</name>
</gene>
<keyword evidence="1" id="KW-0812">Transmembrane</keyword>
<reference evidence="2" key="1">
    <citation type="journal article" date="2015" name="Nature">
        <title>Complex archaea that bridge the gap between prokaryotes and eukaryotes.</title>
        <authorList>
            <person name="Spang A."/>
            <person name="Saw J.H."/>
            <person name="Jorgensen S.L."/>
            <person name="Zaremba-Niedzwiedzka K."/>
            <person name="Martijn J."/>
            <person name="Lind A.E."/>
            <person name="van Eijk R."/>
            <person name="Schleper C."/>
            <person name="Guy L."/>
            <person name="Ettema T.J."/>
        </authorList>
    </citation>
    <scope>NUCLEOTIDE SEQUENCE</scope>
</reference>
<keyword evidence="1" id="KW-1133">Transmembrane helix</keyword>
<feature type="transmembrane region" description="Helical" evidence="1">
    <location>
        <begin position="34"/>
        <end position="55"/>
    </location>
</feature>
<evidence type="ECO:0000256" key="1">
    <source>
        <dbReference type="SAM" id="Phobius"/>
    </source>
</evidence>
<keyword evidence="1" id="KW-0472">Membrane</keyword>
<organism evidence="2">
    <name type="scientific">marine sediment metagenome</name>
    <dbReference type="NCBI Taxonomy" id="412755"/>
    <lineage>
        <taxon>unclassified sequences</taxon>
        <taxon>metagenomes</taxon>
        <taxon>ecological metagenomes</taxon>
    </lineage>
</organism>
<dbReference type="AlphaFoldDB" id="A0A0F9FT57"/>
<protein>
    <submittedName>
        <fullName evidence="2">Uncharacterized protein</fullName>
    </submittedName>
</protein>